<dbReference type="AlphaFoldDB" id="A0A9D3XPT5"/>
<accession>A0A9D3XPT5</accession>
<evidence type="ECO:0000256" key="2">
    <source>
        <dbReference type="SAM" id="Phobius"/>
    </source>
</evidence>
<name>A0A9D3XPT5_9SAUR</name>
<comment type="caution">
    <text evidence="4">The sequence shown here is derived from an EMBL/GenBank/DDBJ whole genome shotgun (WGS) entry which is preliminary data.</text>
</comment>
<organism evidence="4 5">
    <name type="scientific">Mauremys mutica</name>
    <name type="common">yellowpond turtle</name>
    <dbReference type="NCBI Taxonomy" id="74926"/>
    <lineage>
        <taxon>Eukaryota</taxon>
        <taxon>Metazoa</taxon>
        <taxon>Chordata</taxon>
        <taxon>Craniata</taxon>
        <taxon>Vertebrata</taxon>
        <taxon>Euteleostomi</taxon>
        <taxon>Archelosauria</taxon>
        <taxon>Testudinata</taxon>
        <taxon>Testudines</taxon>
        <taxon>Cryptodira</taxon>
        <taxon>Durocryptodira</taxon>
        <taxon>Testudinoidea</taxon>
        <taxon>Geoemydidae</taxon>
        <taxon>Geoemydinae</taxon>
        <taxon>Mauremys</taxon>
    </lineage>
</organism>
<dbReference type="Proteomes" id="UP000827986">
    <property type="component" value="Unassembled WGS sequence"/>
</dbReference>
<sequence length="200" mass="21319">MLGFMSAVIMAEFPFVVSSKGYSAGGCDDMGASPLSRLLVPAVCRKVSWSTTEGGSVRIPLHTVETSFHVYRLDGSASRWEEILVSLNGISQPPHISFAEKISVSSRGFEVQHMSRGAEGSYQVVSMVTGECVAHIDLAVLEPTPSPSVRGAPPQGEGDLTENEKGGPLSDAARIALVVAVVIALQFFLLLLAHPRKEIQ</sequence>
<evidence type="ECO:0000313" key="4">
    <source>
        <dbReference type="EMBL" id="KAH1183158.1"/>
    </source>
</evidence>
<feature type="region of interest" description="Disordered" evidence="1">
    <location>
        <begin position="144"/>
        <end position="166"/>
    </location>
</feature>
<keyword evidence="2" id="KW-1133">Transmembrane helix</keyword>
<keyword evidence="3" id="KW-0732">Signal</keyword>
<reference evidence="4" key="1">
    <citation type="submission" date="2021-09" db="EMBL/GenBank/DDBJ databases">
        <title>The genome of Mauremys mutica provides insights into the evolution of semi-aquatic lifestyle.</title>
        <authorList>
            <person name="Gong S."/>
            <person name="Gao Y."/>
        </authorList>
    </citation>
    <scope>NUCLEOTIDE SEQUENCE</scope>
    <source>
        <strain evidence="4">MM-2020</strain>
        <tissue evidence="4">Muscle</tissue>
    </source>
</reference>
<feature type="transmembrane region" description="Helical" evidence="2">
    <location>
        <begin position="172"/>
        <end position="193"/>
    </location>
</feature>
<protein>
    <submittedName>
        <fullName evidence="4">Uncharacterized protein</fullName>
    </submittedName>
</protein>
<gene>
    <name evidence="4" type="ORF">KIL84_004650</name>
</gene>
<evidence type="ECO:0000256" key="3">
    <source>
        <dbReference type="SAM" id="SignalP"/>
    </source>
</evidence>
<keyword evidence="2" id="KW-0812">Transmembrane</keyword>
<keyword evidence="5" id="KW-1185">Reference proteome</keyword>
<proteinExistence type="predicted"/>
<evidence type="ECO:0000313" key="5">
    <source>
        <dbReference type="Proteomes" id="UP000827986"/>
    </source>
</evidence>
<keyword evidence="2" id="KW-0472">Membrane</keyword>
<feature type="signal peptide" evidence="3">
    <location>
        <begin position="1"/>
        <end position="18"/>
    </location>
</feature>
<feature type="chain" id="PRO_5039116962" evidence="3">
    <location>
        <begin position="19"/>
        <end position="200"/>
    </location>
</feature>
<dbReference type="EMBL" id="JAHDVG010000466">
    <property type="protein sequence ID" value="KAH1183158.1"/>
    <property type="molecule type" value="Genomic_DNA"/>
</dbReference>
<evidence type="ECO:0000256" key="1">
    <source>
        <dbReference type="SAM" id="MobiDB-lite"/>
    </source>
</evidence>